<dbReference type="Proteomes" id="UP000595009">
    <property type="component" value="Chromosome"/>
</dbReference>
<accession>A0A369YUX3</accession>
<keyword evidence="2 4" id="KW-0694">RNA-binding</keyword>
<feature type="compositionally biased region" description="Basic and acidic residues" evidence="5">
    <location>
        <begin position="109"/>
        <end position="131"/>
    </location>
</feature>
<sequence length="131" mass="15363">MAENNEVRLDKWLWAARFYKTRSIAKAMIEGGKVHYNGQRAKVSKNVEIGAMIKLRQGNDEKEIEVIALSDQRRGAPEAQLLYQETAQSVKKREEMAWARKNNALSMPHPDRRPNKKERRDLLKFKHQDEF</sequence>
<name>A0A369YUX3_HAEPA</name>
<dbReference type="GO" id="GO:0034605">
    <property type="term" value="P:cellular response to heat"/>
    <property type="evidence" value="ECO:0007669"/>
    <property type="project" value="InterPro"/>
</dbReference>
<dbReference type="Pfam" id="PF01479">
    <property type="entry name" value="S4"/>
    <property type="match status" value="1"/>
</dbReference>
<dbReference type="GO" id="GO:0003677">
    <property type="term" value="F:DNA binding"/>
    <property type="evidence" value="ECO:0007669"/>
    <property type="project" value="UniProtKB-KW"/>
</dbReference>
<evidence type="ECO:0000256" key="4">
    <source>
        <dbReference type="PIRNR" id="PIRNR016821"/>
    </source>
</evidence>
<proteinExistence type="inferred from homology"/>
<evidence type="ECO:0000313" key="9">
    <source>
        <dbReference type="Proteomes" id="UP000253823"/>
    </source>
</evidence>
<dbReference type="GO" id="GO:0003727">
    <property type="term" value="F:single-stranded RNA binding"/>
    <property type="evidence" value="ECO:0007669"/>
    <property type="project" value="InterPro"/>
</dbReference>
<evidence type="ECO:0000313" key="8">
    <source>
        <dbReference type="EMBL" id="RDE84337.1"/>
    </source>
</evidence>
<dbReference type="InterPro" id="IPR002942">
    <property type="entry name" value="S4_RNA-bd"/>
</dbReference>
<dbReference type="Proteomes" id="UP000253823">
    <property type="component" value="Unassembled WGS sequence"/>
</dbReference>
<dbReference type="GO" id="GO:0043023">
    <property type="term" value="F:ribosomal large subunit binding"/>
    <property type="evidence" value="ECO:0007669"/>
    <property type="project" value="InterPro"/>
</dbReference>
<feature type="region of interest" description="Disordered" evidence="5">
    <location>
        <begin position="100"/>
        <end position="131"/>
    </location>
</feature>
<keyword evidence="3 4" id="KW-0238">DNA-binding</keyword>
<dbReference type="Gene3D" id="3.10.290.10">
    <property type="entry name" value="RNA-binding S4 domain"/>
    <property type="match status" value="1"/>
</dbReference>
<keyword evidence="7" id="KW-0346">Stress response</keyword>
<dbReference type="AlphaFoldDB" id="A0A369YUX3"/>
<evidence type="ECO:0000259" key="6">
    <source>
        <dbReference type="SMART" id="SM00363"/>
    </source>
</evidence>
<evidence type="ECO:0000256" key="3">
    <source>
        <dbReference type="ARBA" id="ARBA00023125"/>
    </source>
</evidence>
<dbReference type="CDD" id="cd00165">
    <property type="entry name" value="S4"/>
    <property type="match status" value="1"/>
</dbReference>
<dbReference type="InterPro" id="IPR036986">
    <property type="entry name" value="S4_RNA-bd_sf"/>
</dbReference>
<dbReference type="SUPFAM" id="SSF55174">
    <property type="entry name" value="Alpha-L RNA-binding motif"/>
    <property type="match status" value="1"/>
</dbReference>
<dbReference type="PIRSF" id="PIRSF016821">
    <property type="entry name" value="HSP15"/>
    <property type="match status" value="1"/>
</dbReference>
<organism evidence="7 10">
    <name type="scientific">Haemophilus parainfluenzae</name>
    <dbReference type="NCBI Taxonomy" id="729"/>
    <lineage>
        <taxon>Bacteria</taxon>
        <taxon>Pseudomonadati</taxon>
        <taxon>Pseudomonadota</taxon>
        <taxon>Gammaproteobacteria</taxon>
        <taxon>Pasteurellales</taxon>
        <taxon>Pasteurellaceae</taxon>
        <taxon>Haemophilus</taxon>
    </lineage>
</organism>
<dbReference type="EMBL" id="CP063120">
    <property type="protein sequence ID" value="QOR17962.1"/>
    <property type="molecule type" value="Genomic_DNA"/>
</dbReference>
<comment type="similarity">
    <text evidence="1 4">Belongs to the HSP15 family.</text>
</comment>
<evidence type="ECO:0000256" key="2">
    <source>
        <dbReference type="ARBA" id="ARBA00022884"/>
    </source>
</evidence>
<reference evidence="8 9" key="1">
    <citation type="submission" date="2018-05" db="EMBL/GenBank/DDBJ databases">
        <title>Draft Genome Sequences for a Diverse set of 7 Haemophilus Species.</title>
        <authorList>
            <person name="Nichols M."/>
            <person name="Topaz N."/>
            <person name="Wang X."/>
            <person name="Wang X."/>
            <person name="Boxrud D."/>
        </authorList>
    </citation>
    <scope>NUCLEOTIDE SEQUENCE [LARGE SCALE GENOMIC DNA]</scope>
    <source>
        <strain evidence="8 9">C2006002596</strain>
    </source>
</reference>
<dbReference type="NCBIfam" id="NF007673">
    <property type="entry name" value="PRK10348.1"/>
    <property type="match status" value="1"/>
</dbReference>
<dbReference type="SMART" id="SM00363">
    <property type="entry name" value="S4"/>
    <property type="match status" value="1"/>
</dbReference>
<dbReference type="RefSeq" id="WP_049368084.1">
    <property type="nucleotide sequence ID" value="NZ_CP063111.1"/>
</dbReference>
<evidence type="ECO:0000256" key="1">
    <source>
        <dbReference type="ARBA" id="ARBA00008396"/>
    </source>
</evidence>
<gene>
    <name evidence="7" type="primary">hslR</name>
    <name evidence="8" type="ORF">DPV95_05580</name>
    <name evidence="7" type="ORF">INP94_03525</name>
</gene>
<dbReference type="EMBL" id="QEPT01000003">
    <property type="protein sequence ID" value="RDE84337.1"/>
    <property type="molecule type" value="Genomic_DNA"/>
</dbReference>
<dbReference type="InterPro" id="IPR025708">
    <property type="entry name" value="HSP15"/>
</dbReference>
<dbReference type="PROSITE" id="PS50889">
    <property type="entry name" value="S4"/>
    <property type="match status" value="1"/>
</dbReference>
<protein>
    <recommendedName>
        <fullName evidence="4">Heat shock protein 15</fullName>
    </recommendedName>
</protein>
<feature type="domain" description="RNA-binding S4" evidence="6">
    <location>
        <begin position="7"/>
        <end position="72"/>
    </location>
</feature>
<evidence type="ECO:0000313" key="10">
    <source>
        <dbReference type="Proteomes" id="UP000595009"/>
    </source>
</evidence>
<evidence type="ECO:0000313" key="7">
    <source>
        <dbReference type="EMBL" id="QOR17962.1"/>
    </source>
</evidence>
<evidence type="ECO:0000256" key="5">
    <source>
        <dbReference type="SAM" id="MobiDB-lite"/>
    </source>
</evidence>
<reference evidence="7 10" key="2">
    <citation type="submission" date="2020-10" db="EMBL/GenBank/DDBJ databases">
        <title>Genomic diversity and antimicrobial resistance of Haemophilus colonising the airways of young children with cystic fibrosis.</title>
        <authorList>
            <person name="Watts S.C."/>
            <person name="Judd L.M."/>
            <person name="Carzino R."/>
            <person name="Ranganathan S."/>
            <person name="Holt K.E."/>
        </authorList>
    </citation>
    <scope>NUCLEOTIDE SEQUENCE [LARGE SCALE GENOMIC DNA]</scope>
    <source>
        <strain evidence="7 10">M1C137_2</strain>
    </source>
</reference>